<dbReference type="EMBL" id="RAPF01000011">
    <property type="protein sequence ID" value="RKF18244.1"/>
    <property type="molecule type" value="Genomic_DNA"/>
</dbReference>
<dbReference type="InterPro" id="IPR050330">
    <property type="entry name" value="Bact_OuterMem_StrucFunc"/>
</dbReference>
<evidence type="ECO:0000256" key="5">
    <source>
        <dbReference type="SAM" id="MobiDB-lite"/>
    </source>
</evidence>
<evidence type="ECO:0000259" key="6">
    <source>
        <dbReference type="PROSITE" id="PS51123"/>
    </source>
</evidence>
<feature type="region of interest" description="Disordered" evidence="5">
    <location>
        <begin position="203"/>
        <end position="222"/>
    </location>
</feature>
<accession>A0A420EC56</accession>
<proteinExistence type="predicted"/>
<evidence type="ECO:0000256" key="3">
    <source>
        <dbReference type="ARBA" id="ARBA00023237"/>
    </source>
</evidence>
<evidence type="ECO:0000256" key="1">
    <source>
        <dbReference type="ARBA" id="ARBA00004442"/>
    </source>
</evidence>
<reference evidence="7 8" key="1">
    <citation type="submission" date="2018-09" db="EMBL/GenBank/DDBJ databases">
        <title>Altererythrobacter spongiae sp. nov., isolated from a marine sponge.</title>
        <authorList>
            <person name="Zhuang L."/>
            <person name="Luo L."/>
        </authorList>
    </citation>
    <scope>NUCLEOTIDE SEQUENCE [LARGE SCALE GENOMIC DNA]</scope>
    <source>
        <strain evidence="7 8">HN-Y73</strain>
    </source>
</reference>
<evidence type="ECO:0000256" key="4">
    <source>
        <dbReference type="PROSITE-ProRule" id="PRU00473"/>
    </source>
</evidence>
<organism evidence="7 8">
    <name type="scientific">Altericroceibacterium spongiae</name>
    <dbReference type="NCBI Taxonomy" id="2320269"/>
    <lineage>
        <taxon>Bacteria</taxon>
        <taxon>Pseudomonadati</taxon>
        <taxon>Pseudomonadota</taxon>
        <taxon>Alphaproteobacteria</taxon>
        <taxon>Sphingomonadales</taxon>
        <taxon>Erythrobacteraceae</taxon>
        <taxon>Altericroceibacterium</taxon>
    </lineage>
</organism>
<dbReference type="InterPro" id="IPR006664">
    <property type="entry name" value="OMP_bac"/>
</dbReference>
<sequence length="247" mass="25668">MLHKPLFAICFGSLIIVLLAIAGGNMTGVPIAETLAARAKPAIAKAGGEGVVHAIFRSPGGWPSRHPVLVGGEGLNEKTRDTIAKAVAAVPGVGGIRWSDGTGFAESGEPPVDPLHCQNDVRALLKARTIRFEESSATIQPASINLVNEVAQALRPCLGSVILITGHTDSSGTEDINQALSRARAESIRSALIARGIPEESLRAEGVGSADPVEGLDPADPANRRIDFSVLQTAQIRPTPVDTPGPH</sequence>
<dbReference type="InterPro" id="IPR006665">
    <property type="entry name" value="OmpA-like"/>
</dbReference>
<evidence type="ECO:0000313" key="7">
    <source>
        <dbReference type="EMBL" id="RKF18244.1"/>
    </source>
</evidence>
<name>A0A420EC56_9SPHN</name>
<dbReference type="PANTHER" id="PTHR30329:SF21">
    <property type="entry name" value="LIPOPROTEIN YIAD-RELATED"/>
    <property type="match status" value="1"/>
</dbReference>
<dbReference type="OrthoDB" id="9814546at2"/>
<evidence type="ECO:0000313" key="8">
    <source>
        <dbReference type="Proteomes" id="UP000284395"/>
    </source>
</evidence>
<dbReference type="Pfam" id="PF00691">
    <property type="entry name" value="OmpA"/>
    <property type="match status" value="1"/>
</dbReference>
<dbReference type="GO" id="GO:0009279">
    <property type="term" value="C:cell outer membrane"/>
    <property type="evidence" value="ECO:0007669"/>
    <property type="project" value="UniProtKB-SubCell"/>
</dbReference>
<keyword evidence="3" id="KW-0998">Cell outer membrane</keyword>
<dbReference type="Proteomes" id="UP000284395">
    <property type="component" value="Unassembled WGS sequence"/>
</dbReference>
<dbReference type="PROSITE" id="PS51123">
    <property type="entry name" value="OMPA_2"/>
    <property type="match status" value="1"/>
</dbReference>
<feature type="domain" description="OmpA-like" evidence="6">
    <location>
        <begin position="119"/>
        <end position="234"/>
    </location>
</feature>
<dbReference type="Gene3D" id="3.30.1330.60">
    <property type="entry name" value="OmpA-like domain"/>
    <property type="match status" value="1"/>
</dbReference>
<dbReference type="PANTHER" id="PTHR30329">
    <property type="entry name" value="STATOR ELEMENT OF FLAGELLAR MOTOR COMPLEX"/>
    <property type="match status" value="1"/>
</dbReference>
<evidence type="ECO:0000256" key="2">
    <source>
        <dbReference type="ARBA" id="ARBA00023136"/>
    </source>
</evidence>
<dbReference type="InterPro" id="IPR036737">
    <property type="entry name" value="OmpA-like_sf"/>
</dbReference>
<dbReference type="PRINTS" id="PR01021">
    <property type="entry name" value="OMPADOMAIN"/>
</dbReference>
<comment type="caution">
    <text evidence="7">The sequence shown here is derived from an EMBL/GenBank/DDBJ whole genome shotgun (WGS) entry which is preliminary data.</text>
</comment>
<comment type="subcellular location">
    <subcellularLocation>
        <location evidence="1">Cell outer membrane</location>
    </subcellularLocation>
</comment>
<dbReference type="AlphaFoldDB" id="A0A420EC56"/>
<protein>
    <submittedName>
        <fullName evidence="7">OmpA family protein</fullName>
    </submittedName>
</protein>
<keyword evidence="2 4" id="KW-0472">Membrane</keyword>
<dbReference type="SUPFAM" id="SSF103088">
    <property type="entry name" value="OmpA-like"/>
    <property type="match status" value="1"/>
</dbReference>
<gene>
    <name evidence="7" type="ORF">D6851_15530</name>
</gene>
<dbReference type="CDD" id="cd07185">
    <property type="entry name" value="OmpA_C-like"/>
    <property type="match status" value="1"/>
</dbReference>
<keyword evidence="8" id="KW-1185">Reference proteome</keyword>